<keyword evidence="1" id="KW-0812">Transmembrane</keyword>
<keyword evidence="1" id="KW-1133">Transmembrane helix</keyword>
<gene>
    <name evidence="2" type="ORF">ACFY05_03455</name>
</gene>
<accession>A0ABW6V1V6</accession>
<keyword evidence="1" id="KW-0472">Membrane</keyword>
<comment type="caution">
    <text evidence="2">The sequence shown here is derived from an EMBL/GenBank/DDBJ whole genome shotgun (WGS) entry which is preliminary data.</text>
</comment>
<dbReference type="Proteomes" id="UP001602119">
    <property type="component" value="Unassembled WGS sequence"/>
</dbReference>
<dbReference type="RefSeq" id="WP_387340463.1">
    <property type="nucleotide sequence ID" value="NZ_JBIAXI010000002.1"/>
</dbReference>
<dbReference type="EMBL" id="JBIAXI010000002">
    <property type="protein sequence ID" value="MFF4771894.1"/>
    <property type="molecule type" value="Genomic_DNA"/>
</dbReference>
<sequence>MAIAVVVETLPLLLLIVVLSPALLIGPLLPGRQRFTLRLLAAVRQWDHRLPRT</sequence>
<name>A0ABW6V1V6_MICFU</name>
<feature type="transmembrane region" description="Helical" evidence="1">
    <location>
        <begin position="12"/>
        <end position="29"/>
    </location>
</feature>
<evidence type="ECO:0000313" key="2">
    <source>
        <dbReference type="EMBL" id="MFF4771894.1"/>
    </source>
</evidence>
<evidence type="ECO:0000256" key="1">
    <source>
        <dbReference type="SAM" id="Phobius"/>
    </source>
</evidence>
<evidence type="ECO:0000313" key="3">
    <source>
        <dbReference type="Proteomes" id="UP001602119"/>
    </source>
</evidence>
<keyword evidence="3" id="KW-1185">Reference proteome</keyword>
<protein>
    <submittedName>
        <fullName evidence="2">Uncharacterized protein</fullName>
    </submittedName>
</protein>
<reference evidence="2 3" key="1">
    <citation type="submission" date="2024-10" db="EMBL/GenBank/DDBJ databases">
        <title>The Natural Products Discovery Center: Release of the First 8490 Sequenced Strains for Exploring Actinobacteria Biosynthetic Diversity.</title>
        <authorList>
            <person name="Kalkreuter E."/>
            <person name="Kautsar S.A."/>
            <person name="Yang D."/>
            <person name="Bader C.D."/>
            <person name="Teijaro C.N."/>
            <person name="Fluegel L."/>
            <person name="Davis C.M."/>
            <person name="Simpson J.R."/>
            <person name="Lauterbach L."/>
            <person name="Steele A.D."/>
            <person name="Gui C."/>
            <person name="Meng S."/>
            <person name="Li G."/>
            <person name="Viehrig K."/>
            <person name="Ye F."/>
            <person name="Su P."/>
            <person name="Kiefer A.F."/>
            <person name="Nichols A."/>
            <person name="Cepeda A.J."/>
            <person name="Yan W."/>
            <person name="Fan B."/>
            <person name="Jiang Y."/>
            <person name="Adhikari A."/>
            <person name="Zheng C.-J."/>
            <person name="Schuster L."/>
            <person name="Cowan T.M."/>
            <person name="Smanski M.J."/>
            <person name="Chevrette M.G."/>
            <person name="De Carvalho L.P.S."/>
            <person name="Shen B."/>
        </authorList>
    </citation>
    <scope>NUCLEOTIDE SEQUENCE [LARGE SCALE GENOMIC DNA]</scope>
    <source>
        <strain evidence="2 3">NPDC001281</strain>
    </source>
</reference>
<proteinExistence type="predicted"/>
<organism evidence="2 3">
    <name type="scientific">Microtetraspora fusca</name>
    <dbReference type="NCBI Taxonomy" id="1997"/>
    <lineage>
        <taxon>Bacteria</taxon>
        <taxon>Bacillati</taxon>
        <taxon>Actinomycetota</taxon>
        <taxon>Actinomycetes</taxon>
        <taxon>Streptosporangiales</taxon>
        <taxon>Streptosporangiaceae</taxon>
        <taxon>Microtetraspora</taxon>
    </lineage>
</organism>